<gene>
    <name evidence="1" type="ORF">BU23DRAFT_551742</name>
</gene>
<name>A0A6A5VHY5_9PLEO</name>
<evidence type="ECO:0008006" key="3">
    <source>
        <dbReference type="Google" id="ProtNLM"/>
    </source>
</evidence>
<proteinExistence type="predicted"/>
<accession>A0A6A5VHY5</accession>
<keyword evidence="2" id="KW-1185">Reference proteome</keyword>
<protein>
    <recommendedName>
        <fullName evidence="3">N-acetyltransferase domain-containing protein</fullName>
    </recommendedName>
</protein>
<dbReference type="Proteomes" id="UP000800036">
    <property type="component" value="Unassembled WGS sequence"/>
</dbReference>
<dbReference type="OrthoDB" id="2115692at2759"/>
<organism evidence="1 2">
    <name type="scientific">Bimuria novae-zelandiae CBS 107.79</name>
    <dbReference type="NCBI Taxonomy" id="1447943"/>
    <lineage>
        <taxon>Eukaryota</taxon>
        <taxon>Fungi</taxon>
        <taxon>Dikarya</taxon>
        <taxon>Ascomycota</taxon>
        <taxon>Pezizomycotina</taxon>
        <taxon>Dothideomycetes</taxon>
        <taxon>Pleosporomycetidae</taxon>
        <taxon>Pleosporales</taxon>
        <taxon>Massarineae</taxon>
        <taxon>Didymosphaeriaceae</taxon>
        <taxon>Bimuria</taxon>
    </lineage>
</organism>
<dbReference type="EMBL" id="ML976667">
    <property type="protein sequence ID" value="KAF1976280.1"/>
    <property type="molecule type" value="Genomic_DNA"/>
</dbReference>
<reference evidence="1" key="1">
    <citation type="journal article" date="2020" name="Stud. Mycol.">
        <title>101 Dothideomycetes genomes: a test case for predicting lifestyles and emergence of pathogens.</title>
        <authorList>
            <person name="Haridas S."/>
            <person name="Albert R."/>
            <person name="Binder M."/>
            <person name="Bloem J."/>
            <person name="Labutti K."/>
            <person name="Salamov A."/>
            <person name="Andreopoulos B."/>
            <person name="Baker S."/>
            <person name="Barry K."/>
            <person name="Bills G."/>
            <person name="Bluhm B."/>
            <person name="Cannon C."/>
            <person name="Castanera R."/>
            <person name="Culley D."/>
            <person name="Daum C."/>
            <person name="Ezra D."/>
            <person name="Gonzalez J."/>
            <person name="Henrissat B."/>
            <person name="Kuo A."/>
            <person name="Liang C."/>
            <person name="Lipzen A."/>
            <person name="Lutzoni F."/>
            <person name="Magnuson J."/>
            <person name="Mondo S."/>
            <person name="Nolan M."/>
            <person name="Ohm R."/>
            <person name="Pangilinan J."/>
            <person name="Park H.-J."/>
            <person name="Ramirez L."/>
            <person name="Alfaro M."/>
            <person name="Sun H."/>
            <person name="Tritt A."/>
            <person name="Yoshinaga Y."/>
            <person name="Zwiers L.-H."/>
            <person name="Turgeon B."/>
            <person name="Goodwin S."/>
            <person name="Spatafora J."/>
            <person name="Crous P."/>
            <person name="Grigoriev I."/>
        </authorList>
    </citation>
    <scope>NUCLEOTIDE SEQUENCE</scope>
    <source>
        <strain evidence="1">CBS 107.79</strain>
    </source>
</reference>
<evidence type="ECO:0000313" key="1">
    <source>
        <dbReference type="EMBL" id="KAF1976280.1"/>
    </source>
</evidence>
<sequence>MSSLLVRPVEHADVATCAALRTATLGSLVIGRLPPYPGFVEEQIASIRRNLDDRPFVHHLKVIDPANNDEILAYAKWEIYQDGRSDQDALKQPMKEASKSADQHGRLREAARDYFCTNNWRLATRPHLREFMYLSRHDCKTPGPLRL</sequence>
<dbReference type="AlphaFoldDB" id="A0A6A5VHY5"/>
<evidence type="ECO:0000313" key="2">
    <source>
        <dbReference type="Proteomes" id="UP000800036"/>
    </source>
</evidence>